<comment type="caution">
    <text evidence="3">The sequence shown here is derived from an EMBL/GenBank/DDBJ whole genome shotgun (WGS) entry which is preliminary data.</text>
</comment>
<dbReference type="InterPro" id="IPR001753">
    <property type="entry name" value="Enoyl-CoA_hydra/iso"/>
</dbReference>
<evidence type="ECO:0000313" key="3">
    <source>
        <dbReference type="EMBL" id="MBA2227336.1"/>
    </source>
</evidence>
<keyword evidence="4" id="KW-1185">Reference proteome</keyword>
<organism evidence="3 4">
    <name type="scientific">Thermogemmata fonticola</name>
    <dbReference type="NCBI Taxonomy" id="2755323"/>
    <lineage>
        <taxon>Bacteria</taxon>
        <taxon>Pseudomonadati</taxon>
        <taxon>Planctomycetota</taxon>
        <taxon>Planctomycetia</taxon>
        <taxon>Gemmatales</taxon>
        <taxon>Gemmataceae</taxon>
        <taxon>Thermogemmata</taxon>
    </lineage>
</organism>
<gene>
    <name evidence="3" type="ORF">H0921_14340</name>
</gene>
<sequence length="263" mass="28508">MTGVVLYELRGAAAWITLNRPDRRNALSRELIEGLDRAVRQAAQESRVRCVVLTGAGSAFCAGMDLEELRQSLSAEAALIWQDAQRLAALYDFLYRLPKPTIAAVNGPAVAGGAGLVSVCDLAVAVASARFGYPEVRRGLVAAMVMPHLLRHVGERAARWLLLTGELLDAREAFRIGLINAVAEDLPQLFQTVEEWIGYLIQGGPEALARTKELLARCTPQALPVEELARGSAEPRLGEECRQGLAAFFEKRLPPWAVPSDAG</sequence>
<dbReference type="PANTHER" id="PTHR42964:SF1">
    <property type="entry name" value="POLYKETIDE BIOSYNTHESIS ENOYL-COA HYDRATASE PKSH-RELATED"/>
    <property type="match status" value="1"/>
</dbReference>
<dbReference type="CDD" id="cd06558">
    <property type="entry name" value="crotonase-like"/>
    <property type="match status" value="1"/>
</dbReference>
<proteinExistence type="inferred from homology"/>
<comment type="similarity">
    <text evidence="1 2">Belongs to the enoyl-CoA hydratase/isomerase family.</text>
</comment>
<dbReference type="RefSeq" id="WP_194539200.1">
    <property type="nucleotide sequence ID" value="NZ_JACEFB010000013.1"/>
</dbReference>
<dbReference type="PANTHER" id="PTHR42964">
    <property type="entry name" value="ENOYL-COA HYDRATASE"/>
    <property type="match status" value="1"/>
</dbReference>
<dbReference type="EMBL" id="JACEFB010000013">
    <property type="protein sequence ID" value="MBA2227336.1"/>
    <property type="molecule type" value="Genomic_DNA"/>
</dbReference>
<name>A0A7V8VG61_9BACT</name>
<dbReference type="Gene3D" id="3.90.226.10">
    <property type="entry name" value="2-enoyl-CoA Hydratase, Chain A, domain 1"/>
    <property type="match status" value="1"/>
</dbReference>
<dbReference type="InterPro" id="IPR029045">
    <property type="entry name" value="ClpP/crotonase-like_dom_sf"/>
</dbReference>
<dbReference type="InterPro" id="IPR018376">
    <property type="entry name" value="Enoyl-CoA_hyd/isom_CS"/>
</dbReference>
<dbReference type="PROSITE" id="PS00166">
    <property type="entry name" value="ENOYL_COA_HYDRATASE"/>
    <property type="match status" value="1"/>
</dbReference>
<dbReference type="SUPFAM" id="SSF52096">
    <property type="entry name" value="ClpP/crotonase"/>
    <property type="match status" value="1"/>
</dbReference>
<dbReference type="AlphaFoldDB" id="A0A7V8VG61"/>
<reference evidence="3 4" key="1">
    <citation type="submission" date="2020-07" db="EMBL/GenBank/DDBJ databases">
        <title>Thermogemmata thermophila gen. nov., sp. nov., a novel moderate thermophilic planctomycete from a Kamchatka hot spring.</title>
        <authorList>
            <person name="Elcheninov A.G."/>
            <person name="Podosokorskaya O.A."/>
            <person name="Kovaleva O.L."/>
            <person name="Novikov A."/>
            <person name="Bonch-Osmolovskaya E.A."/>
            <person name="Toshchakov S.V."/>
            <person name="Kublanov I.V."/>
        </authorList>
    </citation>
    <scope>NUCLEOTIDE SEQUENCE [LARGE SCALE GENOMIC DNA]</scope>
    <source>
        <strain evidence="3 4">2918</strain>
    </source>
</reference>
<evidence type="ECO:0000256" key="2">
    <source>
        <dbReference type="RuleBase" id="RU003707"/>
    </source>
</evidence>
<keyword evidence="3" id="KW-0413">Isomerase</keyword>
<dbReference type="Pfam" id="PF00378">
    <property type="entry name" value="ECH_1"/>
    <property type="match status" value="1"/>
</dbReference>
<accession>A0A7V8VG61</accession>
<evidence type="ECO:0000313" key="4">
    <source>
        <dbReference type="Proteomes" id="UP000542342"/>
    </source>
</evidence>
<dbReference type="InterPro" id="IPR051683">
    <property type="entry name" value="Enoyl-CoA_Hydratase/Isomerase"/>
</dbReference>
<evidence type="ECO:0000256" key="1">
    <source>
        <dbReference type="ARBA" id="ARBA00005254"/>
    </source>
</evidence>
<dbReference type="GO" id="GO:0016853">
    <property type="term" value="F:isomerase activity"/>
    <property type="evidence" value="ECO:0007669"/>
    <property type="project" value="UniProtKB-KW"/>
</dbReference>
<dbReference type="Proteomes" id="UP000542342">
    <property type="component" value="Unassembled WGS sequence"/>
</dbReference>
<protein>
    <submittedName>
        <fullName evidence="3">Enoyl-CoA hydratase/isomerase family protein</fullName>
    </submittedName>
</protein>